<protein>
    <recommendedName>
        <fullName evidence="1">Protein kinase domain-containing protein</fullName>
    </recommendedName>
</protein>
<dbReference type="PANTHER" id="PTHR38248:SF2">
    <property type="entry name" value="FUNK1 11"/>
    <property type="match status" value="1"/>
</dbReference>
<gene>
    <name evidence="2" type="ORF">NEOLEDRAFT_1036770</name>
</gene>
<dbReference type="AlphaFoldDB" id="A0A165MG01"/>
<reference evidence="2 3" key="1">
    <citation type="journal article" date="2016" name="Mol. Biol. Evol.">
        <title>Comparative Genomics of Early-Diverging Mushroom-Forming Fungi Provides Insights into the Origins of Lignocellulose Decay Capabilities.</title>
        <authorList>
            <person name="Nagy L.G."/>
            <person name="Riley R."/>
            <person name="Tritt A."/>
            <person name="Adam C."/>
            <person name="Daum C."/>
            <person name="Floudas D."/>
            <person name="Sun H."/>
            <person name="Yadav J.S."/>
            <person name="Pangilinan J."/>
            <person name="Larsson K.H."/>
            <person name="Matsuura K."/>
            <person name="Barry K."/>
            <person name="Labutti K."/>
            <person name="Kuo R."/>
            <person name="Ohm R.A."/>
            <person name="Bhattacharya S.S."/>
            <person name="Shirouzu T."/>
            <person name="Yoshinaga Y."/>
            <person name="Martin F.M."/>
            <person name="Grigoriev I.V."/>
            <person name="Hibbett D.S."/>
        </authorList>
    </citation>
    <scope>NUCLEOTIDE SEQUENCE [LARGE SCALE GENOMIC DNA]</scope>
    <source>
        <strain evidence="2 3">HHB14362 ss-1</strain>
    </source>
</reference>
<dbReference type="STRING" id="1314782.A0A165MG01"/>
<feature type="non-terminal residue" evidence="2">
    <location>
        <position position="1"/>
    </location>
</feature>
<evidence type="ECO:0000313" key="2">
    <source>
        <dbReference type="EMBL" id="KZT18288.1"/>
    </source>
</evidence>
<dbReference type="Gene3D" id="1.10.510.10">
    <property type="entry name" value="Transferase(Phosphotransferase) domain 1"/>
    <property type="match status" value="1"/>
</dbReference>
<dbReference type="InParanoid" id="A0A165MG01"/>
<dbReference type="Pfam" id="PF17667">
    <property type="entry name" value="Pkinase_fungal"/>
    <property type="match status" value="1"/>
</dbReference>
<dbReference type="GO" id="GO:0004672">
    <property type="term" value="F:protein kinase activity"/>
    <property type="evidence" value="ECO:0007669"/>
    <property type="project" value="InterPro"/>
</dbReference>
<evidence type="ECO:0000313" key="3">
    <source>
        <dbReference type="Proteomes" id="UP000076761"/>
    </source>
</evidence>
<dbReference type="InterPro" id="IPR011009">
    <property type="entry name" value="Kinase-like_dom_sf"/>
</dbReference>
<evidence type="ECO:0000259" key="1">
    <source>
        <dbReference type="PROSITE" id="PS50011"/>
    </source>
</evidence>
<keyword evidence="3" id="KW-1185">Reference proteome</keyword>
<dbReference type="PANTHER" id="PTHR38248">
    <property type="entry name" value="FUNK1 6"/>
    <property type="match status" value="1"/>
</dbReference>
<dbReference type="GO" id="GO:0005524">
    <property type="term" value="F:ATP binding"/>
    <property type="evidence" value="ECO:0007669"/>
    <property type="project" value="InterPro"/>
</dbReference>
<dbReference type="SUPFAM" id="SSF56112">
    <property type="entry name" value="Protein kinase-like (PK-like)"/>
    <property type="match status" value="1"/>
</dbReference>
<dbReference type="InterPro" id="IPR000719">
    <property type="entry name" value="Prot_kinase_dom"/>
</dbReference>
<dbReference type="EMBL" id="KV425692">
    <property type="protein sequence ID" value="KZT18288.1"/>
    <property type="molecule type" value="Genomic_DNA"/>
</dbReference>
<accession>A0A165MG01</accession>
<dbReference type="PROSITE" id="PS00109">
    <property type="entry name" value="PROTEIN_KINASE_TYR"/>
    <property type="match status" value="1"/>
</dbReference>
<sequence>HKEAYEKAGILHRDLSFNNIVLIGEENNERGILIDWDLSRSLVSLDTEKARVRGRTGTWQFISHALLRNPTKKHTIQDDLESSFWILLWACLHHVPSNLKTDELLDIMDRVFD</sequence>
<dbReference type="OrthoDB" id="2747778at2759"/>
<dbReference type="Proteomes" id="UP000076761">
    <property type="component" value="Unassembled WGS sequence"/>
</dbReference>
<dbReference type="InterPro" id="IPR008266">
    <property type="entry name" value="Tyr_kinase_AS"/>
</dbReference>
<name>A0A165MG01_9AGAM</name>
<dbReference type="InterPro" id="IPR040976">
    <property type="entry name" value="Pkinase_fungal"/>
</dbReference>
<feature type="domain" description="Protein kinase" evidence="1">
    <location>
        <begin position="1"/>
        <end position="113"/>
    </location>
</feature>
<dbReference type="PROSITE" id="PS50011">
    <property type="entry name" value="PROTEIN_KINASE_DOM"/>
    <property type="match status" value="1"/>
</dbReference>
<organism evidence="2 3">
    <name type="scientific">Neolentinus lepideus HHB14362 ss-1</name>
    <dbReference type="NCBI Taxonomy" id="1314782"/>
    <lineage>
        <taxon>Eukaryota</taxon>
        <taxon>Fungi</taxon>
        <taxon>Dikarya</taxon>
        <taxon>Basidiomycota</taxon>
        <taxon>Agaricomycotina</taxon>
        <taxon>Agaricomycetes</taxon>
        <taxon>Gloeophyllales</taxon>
        <taxon>Gloeophyllaceae</taxon>
        <taxon>Neolentinus</taxon>
    </lineage>
</organism>
<proteinExistence type="predicted"/>
<feature type="non-terminal residue" evidence="2">
    <location>
        <position position="113"/>
    </location>
</feature>